<evidence type="ECO:0000313" key="3">
    <source>
        <dbReference type="Proteomes" id="UP001238215"/>
    </source>
</evidence>
<keyword evidence="1" id="KW-1133">Transmembrane helix</keyword>
<dbReference type="AlphaFoldDB" id="A0AAJ1WCQ4"/>
<accession>A0AAJ1WCQ4</accession>
<keyword evidence="1" id="KW-0812">Transmembrane</keyword>
<reference evidence="2 3" key="1">
    <citation type="submission" date="2023-08" db="EMBL/GenBank/DDBJ databases">
        <title>Whole genome sequencing of Enterococcus.</title>
        <authorList>
            <person name="Kaptchouang Tchatchouang C.D."/>
            <person name="Ateba C.N."/>
        </authorList>
    </citation>
    <scope>NUCLEOTIDE SEQUENCE [LARGE SCALE GENOMIC DNA]</scope>
    <source>
        <strain evidence="2 3">ENT3_CNKT_NWU</strain>
    </source>
</reference>
<keyword evidence="1" id="KW-0472">Membrane</keyword>
<organism evidence="2 3">
    <name type="scientific">Enterococcus lactis</name>
    <dbReference type="NCBI Taxonomy" id="357441"/>
    <lineage>
        <taxon>Bacteria</taxon>
        <taxon>Bacillati</taxon>
        <taxon>Bacillota</taxon>
        <taxon>Bacilli</taxon>
        <taxon>Lactobacillales</taxon>
        <taxon>Enterococcaceae</taxon>
        <taxon>Enterococcus</taxon>
    </lineage>
</organism>
<comment type="caution">
    <text evidence="2">The sequence shown here is derived from an EMBL/GenBank/DDBJ whole genome shotgun (WGS) entry which is preliminary data.</text>
</comment>
<dbReference type="RefSeq" id="WP_306403218.1">
    <property type="nucleotide sequence ID" value="NZ_JAVBZS010000024.1"/>
</dbReference>
<dbReference type="EMBL" id="JAVBZS010000024">
    <property type="protein sequence ID" value="MDP8590204.1"/>
    <property type="molecule type" value="Genomic_DNA"/>
</dbReference>
<name>A0AAJ1WCQ4_9ENTE</name>
<gene>
    <name evidence="2" type="ORF">RAN64_09235</name>
</gene>
<sequence>MTKLDTLVMGLIIAMLISITHFSLTMGVIFGTMLFLINLADTKKPVGRD</sequence>
<evidence type="ECO:0000313" key="2">
    <source>
        <dbReference type="EMBL" id="MDP8590204.1"/>
    </source>
</evidence>
<feature type="transmembrane region" description="Helical" evidence="1">
    <location>
        <begin position="6"/>
        <end position="39"/>
    </location>
</feature>
<evidence type="ECO:0000256" key="1">
    <source>
        <dbReference type="SAM" id="Phobius"/>
    </source>
</evidence>
<proteinExistence type="predicted"/>
<protein>
    <submittedName>
        <fullName evidence="2">Uncharacterized protein</fullName>
    </submittedName>
</protein>
<dbReference type="Proteomes" id="UP001238215">
    <property type="component" value="Unassembled WGS sequence"/>
</dbReference>
<keyword evidence="3" id="KW-1185">Reference proteome</keyword>